<proteinExistence type="predicted"/>
<evidence type="ECO:0000313" key="3">
    <source>
        <dbReference type="Proteomes" id="UP001295794"/>
    </source>
</evidence>
<keyword evidence="3" id="KW-1185">Reference proteome</keyword>
<dbReference type="EMBL" id="CAVNYO010000109">
    <property type="protein sequence ID" value="CAK5266504.1"/>
    <property type="molecule type" value="Genomic_DNA"/>
</dbReference>
<sequence length="235" mass="26159">MELLPRVAPRCVAQPGQRQWPRTKRRRHVSVGSRSVSERLARTLALFGADRSSPTPRYAGIAGKWTSNERAPIASPRMLRPSTTTACMVRHFCAVDRFDRKTEGVIEAHCTHGESICLVNRAPRTEGSDGHRESIRANPNRCINLCPRDPCHPIPVPSLLDSSRDPERPHIPRPHSAHHISAAMTRRECACASTGGPMHLLYPEALRWPPHARVWPLRLGRSCRSPPAAVSLDQA</sequence>
<dbReference type="AlphaFoldDB" id="A0AAD2GYK7"/>
<comment type="caution">
    <text evidence="2">The sequence shown here is derived from an EMBL/GenBank/DDBJ whole genome shotgun (WGS) entry which is preliminary data.</text>
</comment>
<evidence type="ECO:0000256" key="1">
    <source>
        <dbReference type="SAM" id="MobiDB-lite"/>
    </source>
</evidence>
<dbReference type="Proteomes" id="UP001295794">
    <property type="component" value="Unassembled WGS sequence"/>
</dbReference>
<feature type="region of interest" description="Disordered" evidence="1">
    <location>
        <begin position="160"/>
        <end position="179"/>
    </location>
</feature>
<reference evidence="2" key="1">
    <citation type="submission" date="2023-11" db="EMBL/GenBank/DDBJ databases">
        <authorList>
            <person name="De Vega J J."/>
            <person name="De Vega J J."/>
        </authorList>
    </citation>
    <scope>NUCLEOTIDE SEQUENCE</scope>
</reference>
<organism evidence="2 3">
    <name type="scientific">Mycena citricolor</name>
    <dbReference type="NCBI Taxonomy" id="2018698"/>
    <lineage>
        <taxon>Eukaryota</taxon>
        <taxon>Fungi</taxon>
        <taxon>Dikarya</taxon>
        <taxon>Basidiomycota</taxon>
        <taxon>Agaricomycotina</taxon>
        <taxon>Agaricomycetes</taxon>
        <taxon>Agaricomycetidae</taxon>
        <taxon>Agaricales</taxon>
        <taxon>Marasmiineae</taxon>
        <taxon>Mycenaceae</taxon>
        <taxon>Mycena</taxon>
    </lineage>
</organism>
<gene>
    <name evidence="2" type="ORF">MYCIT1_LOCUS8284</name>
</gene>
<name>A0AAD2GYK7_9AGAR</name>
<protein>
    <submittedName>
        <fullName evidence="2">Uncharacterized protein</fullName>
    </submittedName>
</protein>
<evidence type="ECO:0000313" key="2">
    <source>
        <dbReference type="EMBL" id="CAK5266504.1"/>
    </source>
</evidence>
<accession>A0AAD2GYK7</accession>